<dbReference type="EMBL" id="OZ034814">
    <property type="protein sequence ID" value="CAL1358935.1"/>
    <property type="molecule type" value="Genomic_DNA"/>
</dbReference>
<sequence>MPESFSLFDACISIFNMEKQGEVVPSVLRLNMGNACLRRSVLFPGDKRTTTKMNNRGRLSLVRWVGATKKHGAAGENNVGANFLIKDES</sequence>
<organism evidence="1 2">
    <name type="scientific">Linum trigynum</name>
    <dbReference type="NCBI Taxonomy" id="586398"/>
    <lineage>
        <taxon>Eukaryota</taxon>
        <taxon>Viridiplantae</taxon>
        <taxon>Streptophyta</taxon>
        <taxon>Embryophyta</taxon>
        <taxon>Tracheophyta</taxon>
        <taxon>Spermatophyta</taxon>
        <taxon>Magnoliopsida</taxon>
        <taxon>eudicotyledons</taxon>
        <taxon>Gunneridae</taxon>
        <taxon>Pentapetalae</taxon>
        <taxon>rosids</taxon>
        <taxon>fabids</taxon>
        <taxon>Malpighiales</taxon>
        <taxon>Linaceae</taxon>
        <taxon>Linum</taxon>
    </lineage>
</organism>
<accession>A0AAV2CRJ2</accession>
<evidence type="ECO:0000313" key="1">
    <source>
        <dbReference type="EMBL" id="CAL1358935.1"/>
    </source>
</evidence>
<reference evidence="1 2" key="1">
    <citation type="submission" date="2024-04" db="EMBL/GenBank/DDBJ databases">
        <authorList>
            <person name="Fracassetti M."/>
        </authorList>
    </citation>
    <scope>NUCLEOTIDE SEQUENCE [LARGE SCALE GENOMIC DNA]</scope>
</reference>
<gene>
    <name evidence="1" type="ORF">LTRI10_LOCUS6458</name>
</gene>
<dbReference type="Proteomes" id="UP001497516">
    <property type="component" value="Chromosome 10"/>
</dbReference>
<proteinExistence type="predicted"/>
<keyword evidence="2" id="KW-1185">Reference proteome</keyword>
<protein>
    <submittedName>
        <fullName evidence="1">Uncharacterized protein</fullName>
    </submittedName>
</protein>
<dbReference type="AlphaFoldDB" id="A0AAV2CRJ2"/>
<evidence type="ECO:0000313" key="2">
    <source>
        <dbReference type="Proteomes" id="UP001497516"/>
    </source>
</evidence>
<name>A0AAV2CRJ2_9ROSI</name>